<keyword evidence="4" id="KW-1185">Reference proteome</keyword>
<evidence type="ECO:0000313" key="4">
    <source>
        <dbReference type="Proteomes" id="UP000799537"/>
    </source>
</evidence>
<name>A0A6A6C7Z0_ZASCE</name>
<feature type="transmembrane region" description="Helical" evidence="2">
    <location>
        <begin position="295"/>
        <end position="317"/>
    </location>
</feature>
<keyword evidence="2" id="KW-0472">Membrane</keyword>
<dbReference type="RefSeq" id="XP_033664054.1">
    <property type="nucleotide sequence ID" value="XM_033817981.1"/>
</dbReference>
<evidence type="ECO:0000256" key="2">
    <source>
        <dbReference type="SAM" id="Phobius"/>
    </source>
</evidence>
<dbReference type="OrthoDB" id="203796at2759"/>
<dbReference type="PANTHER" id="PTHR37848">
    <property type="entry name" value="EXPRESSED PROTEIN"/>
    <property type="match status" value="1"/>
</dbReference>
<gene>
    <name evidence="3" type="ORF">M409DRAFT_68760</name>
</gene>
<protein>
    <submittedName>
        <fullName evidence="3">Uncharacterized protein</fullName>
    </submittedName>
</protein>
<proteinExistence type="predicted"/>
<dbReference type="AlphaFoldDB" id="A0A6A6C7Z0"/>
<organism evidence="3 4">
    <name type="scientific">Zasmidium cellare ATCC 36951</name>
    <dbReference type="NCBI Taxonomy" id="1080233"/>
    <lineage>
        <taxon>Eukaryota</taxon>
        <taxon>Fungi</taxon>
        <taxon>Dikarya</taxon>
        <taxon>Ascomycota</taxon>
        <taxon>Pezizomycotina</taxon>
        <taxon>Dothideomycetes</taxon>
        <taxon>Dothideomycetidae</taxon>
        <taxon>Mycosphaerellales</taxon>
        <taxon>Mycosphaerellaceae</taxon>
        <taxon>Zasmidium</taxon>
    </lineage>
</organism>
<dbReference type="GeneID" id="54571253"/>
<accession>A0A6A6C7Z0</accession>
<reference evidence="3" key="1">
    <citation type="journal article" date="2020" name="Stud. Mycol.">
        <title>101 Dothideomycetes genomes: a test case for predicting lifestyles and emergence of pathogens.</title>
        <authorList>
            <person name="Haridas S."/>
            <person name="Albert R."/>
            <person name="Binder M."/>
            <person name="Bloem J."/>
            <person name="Labutti K."/>
            <person name="Salamov A."/>
            <person name="Andreopoulos B."/>
            <person name="Baker S."/>
            <person name="Barry K."/>
            <person name="Bills G."/>
            <person name="Bluhm B."/>
            <person name="Cannon C."/>
            <person name="Castanera R."/>
            <person name="Culley D."/>
            <person name="Daum C."/>
            <person name="Ezra D."/>
            <person name="Gonzalez J."/>
            <person name="Henrissat B."/>
            <person name="Kuo A."/>
            <person name="Liang C."/>
            <person name="Lipzen A."/>
            <person name="Lutzoni F."/>
            <person name="Magnuson J."/>
            <person name="Mondo S."/>
            <person name="Nolan M."/>
            <person name="Ohm R."/>
            <person name="Pangilinan J."/>
            <person name="Park H.-J."/>
            <person name="Ramirez L."/>
            <person name="Alfaro M."/>
            <person name="Sun H."/>
            <person name="Tritt A."/>
            <person name="Yoshinaga Y."/>
            <person name="Zwiers L.-H."/>
            <person name="Turgeon B."/>
            <person name="Goodwin S."/>
            <person name="Spatafora J."/>
            <person name="Crous P."/>
            <person name="Grigoriev I."/>
        </authorList>
    </citation>
    <scope>NUCLEOTIDE SEQUENCE</scope>
    <source>
        <strain evidence="3">ATCC 36951</strain>
    </source>
</reference>
<evidence type="ECO:0000313" key="3">
    <source>
        <dbReference type="EMBL" id="KAF2163165.1"/>
    </source>
</evidence>
<dbReference type="Proteomes" id="UP000799537">
    <property type="component" value="Unassembled WGS sequence"/>
</dbReference>
<feature type="region of interest" description="Disordered" evidence="1">
    <location>
        <begin position="1"/>
        <end position="102"/>
    </location>
</feature>
<dbReference type="EMBL" id="ML993610">
    <property type="protein sequence ID" value="KAF2163165.1"/>
    <property type="molecule type" value="Genomic_DNA"/>
</dbReference>
<evidence type="ECO:0000256" key="1">
    <source>
        <dbReference type="SAM" id="MobiDB-lite"/>
    </source>
</evidence>
<dbReference type="PANTHER" id="PTHR37848:SF1">
    <property type="entry name" value="SUN DOMAIN-CONTAINING PROTEIN"/>
    <property type="match status" value="1"/>
</dbReference>
<keyword evidence="2" id="KW-0812">Transmembrane</keyword>
<keyword evidence="2" id="KW-1133">Transmembrane helix</keyword>
<sequence>MTADYKHAAAAVPASTTGTTSRYRDEPDAVSMHTTRSDYEYDDVPQLPSYDESVSGDSSTRPNDAHDYADPPPLDEYRVIAPPDNNWRGRSKGVSPTKAVGSETSIRMEDRLLDARTLEGYIRTYLSLLPPRPVVRIQGWHWKTKKKDNKKEQERVYDFDIVMSLQAYLPTSQREEEGFWARNIATNGDKRHRGSVFKVRAKGYKQDIEVGTEEAPDLKAWCEDFCNSKSTLKVFRLSRNVTGMITSEISDRIVPLIRSTHYRGHIDITFPIADRHVDIYNPHWINSARISWVRWIFYLTFLWIFTWPILFFLTKWWTVCDVEFRWSTWAADGMKKFATISEESWVNQHANLIRSLVLEKFHGDGTDMPVNVDVEGRMRRASGEVPQTGNRNVDAAVSFISGSVSAWNTLNGRSTQSGWGADS</sequence>